<evidence type="ECO:0000256" key="1">
    <source>
        <dbReference type="SAM" id="MobiDB-lite"/>
    </source>
</evidence>
<dbReference type="AlphaFoldDB" id="A0A484B2Q2"/>
<accession>A0A484B2Q2</accession>
<dbReference type="Proteomes" id="UP000295192">
    <property type="component" value="Unassembled WGS sequence"/>
</dbReference>
<gene>
    <name evidence="2" type="ORF">AWZ03_011022</name>
</gene>
<protein>
    <submittedName>
        <fullName evidence="2">Uncharacterized protein</fullName>
    </submittedName>
</protein>
<feature type="compositionally biased region" description="Low complexity" evidence="1">
    <location>
        <begin position="71"/>
        <end position="80"/>
    </location>
</feature>
<evidence type="ECO:0000313" key="2">
    <source>
        <dbReference type="EMBL" id="TDG42552.1"/>
    </source>
</evidence>
<keyword evidence="3" id="KW-1185">Reference proteome</keyword>
<feature type="region of interest" description="Disordered" evidence="1">
    <location>
        <begin position="58"/>
        <end position="86"/>
    </location>
</feature>
<reference evidence="2 3" key="1">
    <citation type="journal article" date="2019" name="J. Hered.">
        <title>An Improved Genome Assembly for Drosophila navojoa, the Basal Species in the mojavensis Cluster.</title>
        <authorList>
            <person name="Vanderlinde T."/>
            <person name="Dupim E.G."/>
            <person name="Nazario-Yepiz N.O."/>
            <person name="Carvalho A.B."/>
        </authorList>
    </citation>
    <scope>NUCLEOTIDE SEQUENCE [LARGE SCALE GENOMIC DNA]</scope>
    <source>
        <strain evidence="2">Navoj_Jal97</strain>
        <tissue evidence="2">Whole organism</tissue>
    </source>
</reference>
<name>A0A484B2Q2_DRONA</name>
<evidence type="ECO:0000313" key="3">
    <source>
        <dbReference type="Proteomes" id="UP000295192"/>
    </source>
</evidence>
<sequence>MQVPADKAQTQYQYQVQVQFKLVPARAGVGLLSPTWPQTENFAVISLQQLVQPTGWSTDGSVNVTTSSNMQQQQQRQQQQKPVQVD</sequence>
<comment type="caution">
    <text evidence="2">The sequence shown here is derived from an EMBL/GenBank/DDBJ whole genome shotgun (WGS) entry which is preliminary data.</text>
</comment>
<proteinExistence type="predicted"/>
<dbReference type="EMBL" id="LSRL02000220">
    <property type="protein sequence ID" value="TDG42552.1"/>
    <property type="molecule type" value="Genomic_DNA"/>
</dbReference>
<feature type="compositionally biased region" description="Polar residues" evidence="1">
    <location>
        <begin position="58"/>
        <end position="70"/>
    </location>
</feature>
<organism evidence="2 3">
    <name type="scientific">Drosophila navojoa</name>
    <name type="common">Fruit fly</name>
    <dbReference type="NCBI Taxonomy" id="7232"/>
    <lineage>
        <taxon>Eukaryota</taxon>
        <taxon>Metazoa</taxon>
        <taxon>Ecdysozoa</taxon>
        <taxon>Arthropoda</taxon>
        <taxon>Hexapoda</taxon>
        <taxon>Insecta</taxon>
        <taxon>Pterygota</taxon>
        <taxon>Neoptera</taxon>
        <taxon>Endopterygota</taxon>
        <taxon>Diptera</taxon>
        <taxon>Brachycera</taxon>
        <taxon>Muscomorpha</taxon>
        <taxon>Ephydroidea</taxon>
        <taxon>Drosophilidae</taxon>
        <taxon>Drosophila</taxon>
    </lineage>
</organism>